<feature type="transmembrane region" description="Helical" evidence="6">
    <location>
        <begin position="148"/>
        <end position="168"/>
    </location>
</feature>
<feature type="transmembrane region" description="Helical" evidence="6">
    <location>
        <begin position="362"/>
        <end position="382"/>
    </location>
</feature>
<dbReference type="PANTHER" id="PTHR30250:SF11">
    <property type="entry name" value="O-ANTIGEN TRANSPORTER-RELATED"/>
    <property type="match status" value="1"/>
</dbReference>
<dbReference type="InterPro" id="IPR050833">
    <property type="entry name" value="Poly_Biosynth_Transport"/>
</dbReference>
<feature type="transmembrane region" description="Helical" evidence="6">
    <location>
        <begin position="330"/>
        <end position="350"/>
    </location>
</feature>
<feature type="transmembrane region" description="Helical" evidence="6">
    <location>
        <begin position="12"/>
        <end position="34"/>
    </location>
</feature>
<evidence type="ECO:0000313" key="7">
    <source>
        <dbReference type="EMBL" id="SVA06980.1"/>
    </source>
</evidence>
<evidence type="ECO:0000256" key="6">
    <source>
        <dbReference type="SAM" id="Phobius"/>
    </source>
</evidence>
<dbReference type="GO" id="GO:0005886">
    <property type="term" value="C:plasma membrane"/>
    <property type="evidence" value="ECO:0007669"/>
    <property type="project" value="UniProtKB-SubCell"/>
</dbReference>
<evidence type="ECO:0000256" key="3">
    <source>
        <dbReference type="ARBA" id="ARBA00022692"/>
    </source>
</evidence>
<feature type="transmembrane region" description="Helical" evidence="6">
    <location>
        <begin position="288"/>
        <end position="310"/>
    </location>
</feature>
<gene>
    <name evidence="7" type="ORF">METZ01_LOCUS59834</name>
</gene>
<feature type="transmembrane region" description="Helical" evidence="6">
    <location>
        <begin position="416"/>
        <end position="435"/>
    </location>
</feature>
<feature type="transmembrane region" description="Helical" evidence="6">
    <location>
        <begin position="174"/>
        <end position="197"/>
    </location>
</feature>
<keyword evidence="4 6" id="KW-1133">Transmembrane helix</keyword>
<dbReference type="AlphaFoldDB" id="A0A381SSK1"/>
<feature type="transmembrane region" description="Helical" evidence="6">
    <location>
        <begin position="78"/>
        <end position="98"/>
    </location>
</feature>
<feature type="transmembrane region" description="Helical" evidence="6">
    <location>
        <begin position="252"/>
        <end position="276"/>
    </location>
</feature>
<protein>
    <submittedName>
        <fullName evidence="7">Uncharacterized protein</fullName>
    </submittedName>
</protein>
<sequence>MSIKSLGKQSLIYGFGHIIARLVTFFLLPLYTHVFTPDEYGIISLAYAFMGFTLILYKYGMDTALMKYSVQLDGRERTVHITTIYGLQLFTSLIFSGLLFISKHHIALYVLGIDRPDWIAILSGILLMDALWNIPILILRTEEKPIPFIAYNFTNVLITMGLNIFFVITLEMGIQGVLLANLISSTSLFILSIPIIINRIDIGGMKRSILSKVLRFALPFLPAGIFTMIMELSNRYLLEWLADTTAVGLFSAGYKLGVMGLIVVMGFNMGWTPYFLKRGTQPSARKEFAQIASIFLGLLGFVVVVVSLWIPEIIRISIGSRPLIGEQFWAAEHVIHVILLAYFFFGTYVIQLPGIYIKEITNWIPIFRAVGAIVNIGMNIYLIPIYGIIGSAWATVIAFVAMSSSIFLCTYKIYPIMYNWIACVYPILYMGIVFFTGNDVLIRSITTFFYPIGWYFFAINSEERTIIKSFIA</sequence>
<evidence type="ECO:0000256" key="1">
    <source>
        <dbReference type="ARBA" id="ARBA00004651"/>
    </source>
</evidence>
<comment type="subcellular location">
    <subcellularLocation>
        <location evidence="1">Cell membrane</location>
        <topology evidence="1">Multi-pass membrane protein</topology>
    </subcellularLocation>
</comment>
<evidence type="ECO:0000256" key="5">
    <source>
        <dbReference type="ARBA" id="ARBA00023136"/>
    </source>
</evidence>
<accession>A0A381SSK1</accession>
<name>A0A381SSK1_9ZZZZ</name>
<keyword evidence="2" id="KW-1003">Cell membrane</keyword>
<dbReference type="EMBL" id="UINC01003513">
    <property type="protein sequence ID" value="SVA06980.1"/>
    <property type="molecule type" value="Genomic_DNA"/>
</dbReference>
<feature type="transmembrane region" description="Helical" evidence="6">
    <location>
        <begin position="209"/>
        <end position="232"/>
    </location>
</feature>
<evidence type="ECO:0000256" key="4">
    <source>
        <dbReference type="ARBA" id="ARBA00022989"/>
    </source>
</evidence>
<feature type="transmembrane region" description="Helical" evidence="6">
    <location>
        <begin position="388"/>
        <end position="409"/>
    </location>
</feature>
<dbReference type="PANTHER" id="PTHR30250">
    <property type="entry name" value="PST FAMILY PREDICTED COLANIC ACID TRANSPORTER"/>
    <property type="match status" value="1"/>
</dbReference>
<feature type="transmembrane region" description="Helical" evidence="6">
    <location>
        <begin position="40"/>
        <end position="57"/>
    </location>
</feature>
<keyword evidence="3 6" id="KW-0812">Transmembrane</keyword>
<feature type="transmembrane region" description="Helical" evidence="6">
    <location>
        <begin position="441"/>
        <end position="459"/>
    </location>
</feature>
<feature type="transmembrane region" description="Helical" evidence="6">
    <location>
        <begin position="118"/>
        <end position="139"/>
    </location>
</feature>
<dbReference type="InterPro" id="IPR002797">
    <property type="entry name" value="Polysacc_synth"/>
</dbReference>
<organism evidence="7">
    <name type="scientific">marine metagenome</name>
    <dbReference type="NCBI Taxonomy" id="408172"/>
    <lineage>
        <taxon>unclassified sequences</taxon>
        <taxon>metagenomes</taxon>
        <taxon>ecological metagenomes</taxon>
    </lineage>
</organism>
<reference evidence="7" key="1">
    <citation type="submission" date="2018-05" db="EMBL/GenBank/DDBJ databases">
        <authorList>
            <person name="Lanie J.A."/>
            <person name="Ng W.-L."/>
            <person name="Kazmierczak K.M."/>
            <person name="Andrzejewski T.M."/>
            <person name="Davidsen T.M."/>
            <person name="Wayne K.J."/>
            <person name="Tettelin H."/>
            <person name="Glass J.I."/>
            <person name="Rusch D."/>
            <person name="Podicherti R."/>
            <person name="Tsui H.-C.T."/>
            <person name="Winkler M.E."/>
        </authorList>
    </citation>
    <scope>NUCLEOTIDE SEQUENCE</scope>
</reference>
<keyword evidence="5 6" id="KW-0472">Membrane</keyword>
<proteinExistence type="predicted"/>
<evidence type="ECO:0000256" key="2">
    <source>
        <dbReference type="ARBA" id="ARBA00022475"/>
    </source>
</evidence>
<dbReference type="Pfam" id="PF01943">
    <property type="entry name" value="Polysacc_synt"/>
    <property type="match status" value="1"/>
</dbReference>